<dbReference type="InterPro" id="IPR025110">
    <property type="entry name" value="AMP-bd_C"/>
</dbReference>
<dbReference type="Proteomes" id="UP000435877">
    <property type="component" value="Unassembled WGS sequence"/>
</dbReference>
<evidence type="ECO:0000256" key="2">
    <source>
        <dbReference type="ARBA" id="ARBA00022598"/>
    </source>
</evidence>
<dbReference type="EMBL" id="CACSIK010000001">
    <property type="protein sequence ID" value="CAA0088631.1"/>
    <property type="molecule type" value="Genomic_DNA"/>
</dbReference>
<reference evidence="7 8" key="1">
    <citation type="submission" date="2019-11" db="EMBL/GenBank/DDBJ databases">
        <authorList>
            <person name="Holert J."/>
        </authorList>
    </citation>
    <scope>NUCLEOTIDE SEQUENCE [LARGE SCALE GENOMIC DNA]</scope>
    <source>
        <strain evidence="6">BC3_2A</strain>
        <strain evidence="5">SB11_1A</strain>
    </source>
</reference>
<evidence type="ECO:0000256" key="1">
    <source>
        <dbReference type="ARBA" id="ARBA00006432"/>
    </source>
</evidence>
<dbReference type="EC" id="6.2.1.3" evidence="6"/>
<dbReference type="InterPro" id="IPR020845">
    <property type="entry name" value="AMP-binding_CS"/>
</dbReference>
<dbReference type="Gene3D" id="3.40.50.980">
    <property type="match status" value="2"/>
</dbReference>
<keyword evidence="7" id="KW-1185">Reference proteome</keyword>
<evidence type="ECO:0000313" key="6">
    <source>
        <dbReference type="EMBL" id="CAA0094792.1"/>
    </source>
</evidence>
<dbReference type="Proteomes" id="UP000439591">
    <property type="component" value="Unassembled WGS sequence"/>
</dbReference>
<dbReference type="RefSeq" id="WP_159268240.1">
    <property type="nucleotide sequence ID" value="NZ_CACSIK010000001.1"/>
</dbReference>
<sequence length="562" mass="61663">MSHIVNRLADCTDQLCQPGAPFEVIKDSSSHFSIFKNAPATLRDLIDAGRQHGDQEFLVYQGERLTFTQFFKRVDALSYHLIHSLGINNGDRVAIAMRNCPEWMVSYAAIVSVGAVVVPLNSWGSADELHYGLKDSAAKLVFCDQQRSELIQSFLSKLNCQAIVARIAQGDIIGDSDFDEIIANNWNKPLPAVSCNTDDIAQIMYTSGTTGRPKGAVSSHKNICQAIYSFEFHAMCSAMANPQAIEKMFAGGFPPCTLLSVPLFHVSGCYAAFLLNLRGGRKTVVMYKWSPEQALKLISTEKVTIFSAAPSMVLELLRHPDFHSSDTSSLFSLGGGGAACPPSFKTVINNTLANAYIGTGYGMTESNAICANCSGEAFTYKPTSAGTLSPLVEWQTRDKDNNILSKGERGEIWLKSVCNVSHYWNKLDANSKQFDDGWMATGDIGYLDEENFVFVVDRAKDLIIRGGENIYPAEIEAILTSHPAVSEAAIIAEPDEQFGEIPAAVIRLRASAELNHNELGEYLLGKLAVFKHPKHIWFCHDELPRNAAGKVLKSELVQKYIA</sequence>
<dbReference type="GO" id="GO:0004467">
    <property type="term" value="F:long-chain fatty acid-CoA ligase activity"/>
    <property type="evidence" value="ECO:0007669"/>
    <property type="project" value="UniProtKB-EC"/>
</dbReference>
<comment type="similarity">
    <text evidence="1">Belongs to the ATP-dependent AMP-binding enzyme family.</text>
</comment>
<dbReference type="OrthoDB" id="9803968at2"/>
<dbReference type="PANTHER" id="PTHR24096">
    <property type="entry name" value="LONG-CHAIN-FATTY-ACID--COA LIGASE"/>
    <property type="match status" value="1"/>
</dbReference>
<evidence type="ECO:0000313" key="8">
    <source>
        <dbReference type="Proteomes" id="UP000439591"/>
    </source>
</evidence>
<evidence type="ECO:0000259" key="4">
    <source>
        <dbReference type="Pfam" id="PF13193"/>
    </source>
</evidence>
<dbReference type="Gene3D" id="2.30.38.10">
    <property type="entry name" value="Luciferase, Domain 3"/>
    <property type="match status" value="1"/>
</dbReference>
<dbReference type="InterPro" id="IPR000873">
    <property type="entry name" value="AMP-dep_synth/lig_dom"/>
</dbReference>
<evidence type="ECO:0000313" key="5">
    <source>
        <dbReference type="EMBL" id="CAA0088631.1"/>
    </source>
</evidence>
<dbReference type="PROSITE" id="PS00455">
    <property type="entry name" value="AMP_BINDING"/>
    <property type="match status" value="1"/>
</dbReference>
<proteinExistence type="inferred from homology"/>
<evidence type="ECO:0000259" key="3">
    <source>
        <dbReference type="Pfam" id="PF00501"/>
    </source>
</evidence>
<feature type="domain" description="AMP-binding enzyme C-terminal" evidence="4">
    <location>
        <begin position="474"/>
        <end position="550"/>
    </location>
</feature>
<dbReference type="Pfam" id="PF13193">
    <property type="entry name" value="AMP-binding_C"/>
    <property type="match status" value="1"/>
</dbReference>
<gene>
    <name evidence="5" type="ORF">IHBHHGIJ_01582</name>
    <name evidence="6" type="ORF">KFEGEMFD_01184</name>
</gene>
<feature type="domain" description="AMP-dependent synthetase/ligase" evidence="3">
    <location>
        <begin position="49"/>
        <end position="424"/>
    </location>
</feature>
<dbReference type="EMBL" id="CACSIM010000002">
    <property type="protein sequence ID" value="CAA0094792.1"/>
    <property type="molecule type" value="Genomic_DNA"/>
</dbReference>
<accession>A0A5S9NW19</accession>
<dbReference type="AlphaFoldDB" id="A0A5S9NW19"/>
<dbReference type="InterPro" id="IPR045851">
    <property type="entry name" value="AMP-bd_C_sf"/>
</dbReference>
<evidence type="ECO:0000313" key="7">
    <source>
        <dbReference type="Proteomes" id="UP000435877"/>
    </source>
</evidence>
<dbReference type="Gene3D" id="3.30.300.30">
    <property type="match status" value="1"/>
</dbReference>
<name>A0A5S9NW19_9GAMM</name>
<dbReference type="Pfam" id="PF00501">
    <property type="entry name" value="AMP-binding"/>
    <property type="match status" value="1"/>
</dbReference>
<organism evidence="6 8">
    <name type="scientific">Zhongshania aliphaticivorans</name>
    <dbReference type="NCBI Taxonomy" id="1470434"/>
    <lineage>
        <taxon>Bacteria</taxon>
        <taxon>Pseudomonadati</taxon>
        <taxon>Pseudomonadota</taxon>
        <taxon>Gammaproteobacteria</taxon>
        <taxon>Cellvibrionales</taxon>
        <taxon>Spongiibacteraceae</taxon>
        <taxon>Zhongshania</taxon>
    </lineage>
</organism>
<dbReference type="FunFam" id="3.30.300.30:FF:000008">
    <property type="entry name" value="2,3-dihydroxybenzoate-AMP ligase"/>
    <property type="match status" value="1"/>
</dbReference>
<dbReference type="SUPFAM" id="SSF56801">
    <property type="entry name" value="Acetyl-CoA synthetase-like"/>
    <property type="match status" value="1"/>
</dbReference>
<keyword evidence="2 6" id="KW-0436">Ligase</keyword>
<protein>
    <submittedName>
        <fullName evidence="6">Long-chain-fatty-acid--CoA ligase FadD13</fullName>
        <ecNumber evidence="6">6.2.1.3</ecNumber>
    </submittedName>
</protein>